<sequence length="167" mass="18222">MQIQLFITGGTLDKVYNPLTGELVFDQTSIPAMLARGRCTLDIAVETLSLKDSLDMHDQDRTNILQRCQRCPATHIIITHGTDTMAATAEVLGKHISGKTIVLSGAMIPYTVKHSDALFNLGCAVTGVQLLPAGVYIAMNGQIFSWENVMKNRDAGIFQQHATNSVY</sequence>
<dbReference type="EC" id="3.5.1.1" evidence="2"/>
<dbReference type="GO" id="GO:0004067">
    <property type="term" value="F:asparaginase activity"/>
    <property type="evidence" value="ECO:0007669"/>
    <property type="project" value="UniProtKB-EC"/>
</dbReference>
<feature type="domain" description="L-asparaginase N-terminal" evidence="1">
    <location>
        <begin position="3"/>
        <end position="152"/>
    </location>
</feature>
<dbReference type="InterPro" id="IPR027474">
    <property type="entry name" value="L-asparaginase_N"/>
</dbReference>
<protein>
    <submittedName>
        <fullName evidence="2">Asparaginase</fullName>
        <ecNumber evidence="2">3.5.1.1</ecNumber>
    </submittedName>
</protein>
<evidence type="ECO:0000313" key="2">
    <source>
        <dbReference type="EMBL" id="QTR45502.1"/>
    </source>
</evidence>
<evidence type="ECO:0000259" key="1">
    <source>
        <dbReference type="Pfam" id="PF00710"/>
    </source>
</evidence>
<accession>A0ABX7WQ10</accession>
<dbReference type="PANTHER" id="PTHR11707">
    <property type="entry name" value="L-ASPARAGINASE"/>
    <property type="match status" value="1"/>
</dbReference>
<name>A0ABX7WQ10_9GAMM</name>
<dbReference type="Gene3D" id="3.40.50.1170">
    <property type="entry name" value="L-asparaginase, N-terminal domain"/>
    <property type="match status" value="1"/>
</dbReference>
<organism evidence="2 3">
    <name type="scientific">Thiothrix litoralis</name>
    <dbReference type="NCBI Taxonomy" id="2891210"/>
    <lineage>
        <taxon>Bacteria</taxon>
        <taxon>Pseudomonadati</taxon>
        <taxon>Pseudomonadota</taxon>
        <taxon>Gammaproteobacteria</taxon>
        <taxon>Thiotrichales</taxon>
        <taxon>Thiotrichaceae</taxon>
        <taxon>Thiothrix</taxon>
    </lineage>
</organism>
<dbReference type="InterPro" id="IPR037152">
    <property type="entry name" value="L-asparaginase_N_sf"/>
</dbReference>
<dbReference type="InterPro" id="IPR036152">
    <property type="entry name" value="Asp/glu_Ase-like_sf"/>
</dbReference>
<dbReference type="PRINTS" id="PR00139">
    <property type="entry name" value="ASNGLNASE"/>
</dbReference>
<dbReference type="RefSeq" id="WP_210221911.1">
    <property type="nucleotide sequence ID" value="NZ_CP072801.1"/>
</dbReference>
<dbReference type="SUPFAM" id="SSF53774">
    <property type="entry name" value="Glutaminase/Asparaginase"/>
    <property type="match status" value="1"/>
</dbReference>
<reference evidence="2 3" key="1">
    <citation type="submission" date="2021-04" db="EMBL/GenBank/DDBJ databases">
        <title>Genomics, taxonomy and metabolism of representatives of sulfur bacteria of the genus Thiothrix: Thiothrix fructosivorans QT, Thiothrix unzii A1T and three new species, Thiothrix subterranea sp. nov., Thiothrix litoralis sp. nov. and 'Candidatus Thiothrix anitrata' sp. nov.</title>
        <authorList>
            <person name="Ravin N.V."/>
            <person name="Smolyakov D."/>
            <person name="Rudenko T.S."/>
            <person name="Mardanov A.V."/>
            <person name="Beletsky A.V."/>
            <person name="Markov N.D."/>
            <person name="Fomenkov A.I."/>
            <person name="Roberts R.J."/>
            <person name="Karnachuk O.V."/>
            <person name="Novikov A."/>
            <person name="Grabovich M.Y."/>
        </authorList>
    </citation>
    <scope>NUCLEOTIDE SEQUENCE [LARGE SCALE GENOMIC DNA]</scope>
    <source>
        <strain evidence="2 3">AS</strain>
    </source>
</reference>
<proteinExistence type="predicted"/>
<keyword evidence="3" id="KW-1185">Reference proteome</keyword>
<keyword evidence="2" id="KW-0378">Hydrolase</keyword>
<evidence type="ECO:0000313" key="3">
    <source>
        <dbReference type="Proteomes" id="UP000672039"/>
    </source>
</evidence>
<gene>
    <name evidence="2" type="ORF">J9253_16055</name>
</gene>
<dbReference type="PANTHER" id="PTHR11707:SF28">
    <property type="entry name" value="60 KDA LYSOPHOSPHOLIPASE"/>
    <property type="match status" value="1"/>
</dbReference>
<dbReference type="EMBL" id="CP072801">
    <property type="protein sequence ID" value="QTR45502.1"/>
    <property type="molecule type" value="Genomic_DNA"/>
</dbReference>
<dbReference type="InterPro" id="IPR006034">
    <property type="entry name" value="Asparaginase/glutaminase-like"/>
</dbReference>
<dbReference type="Pfam" id="PF00710">
    <property type="entry name" value="Asparaginase"/>
    <property type="match status" value="1"/>
</dbReference>
<dbReference type="PIRSF" id="PIRSF001220">
    <property type="entry name" value="L-ASNase_gatD"/>
    <property type="match status" value="1"/>
</dbReference>
<dbReference type="Proteomes" id="UP000672039">
    <property type="component" value="Chromosome"/>
</dbReference>
<dbReference type="PROSITE" id="PS51732">
    <property type="entry name" value="ASN_GLN_ASE_3"/>
    <property type="match status" value="1"/>
</dbReference>
<dbReference type="PIRSF" id="PIRSF500176">
    <property type="entry name" value="L_ASNase"/>
    <property type="match status" value="1"/>
</dbReference>